<feature type="region of interest" description="Disordered" evidence="12">
    <location>
        <begin position="149"/>
        <end position="175"/>
    </location>
</feature>
<gene>
    <name evidence="13" type="ORF">CPE01_19160</name>
</gene>
<dbReference type="InterPro" id="IPR027417">
    <property type="entry name" value="P-loop_NTPase"/>
</dbReference>
<reference evidence="13 14" key="1">
    <citation type="submission" date="2019-07" db="EMBL/GenBank/DDBJ databases">
        <title>Whole genome shotgun sequence of Cellulomonas persica NBRC 101101.</title>
        <authorList>
            <person name="Hosoyama A."/>
            <person name="Uohara A."/>
            <person name="Ohji S."/>
            <person name="Ichikawa N."/>
        </authorList>
    </citation>
    <scope>NUCLEOTIDE SEQUENCE [LARGE SCALE GENOMIC DNA]</scope>
    <source>
        <strain evidence="13 14">NBRC 101101</strain>
    </source>
</reference>
<evidence type="ECO:0000256" key="4">
    <source>
        <dbReference type="ARBA" id="ARBA00022490"/>
    </source>
</evidence>
<organism evidence="13 14">
    <name type="scientific">Cellulomonas persica</name>
    <dbReference type="NCBI Taxonomy" id="76861"/>
    <lineage>
        <taxon>Bacteria</taxon>
        <taxon>Bacillati</taxon>
        <taxon>Actinomycetota</taxon>
        <taxon>Actinomycetes</taxon>
        <taxon>Micrococcales</taxon>
        <taxon>Cellulomonadaceae</taxon>
        <taxon>Cellulomonas</taxon>
    </lineage>
</organism>
<comment type="similarity">
    <text evidence="2">Belongs to the TsaE family.</text>
</comment>
<dbReference type="PANTHER" id="PTHR33540:SF2">
    <property type="entry name" value="TRNA THREONYLCARBAMOYLADENOSINE BIOSYNTHESIS PROTEIN TSAE"/>
    <property type="match status" value="1"/>
</dbReference>
<keyword evidence="6" id="KW-0479">Metal-binding</keyword>
<evidence type="ECO:0000256" key="3">
    <source>
        <dbReference type="ARBA" id="ARBA00019010"/>
    </source>
</evidence>
<keyword evidence="8" id="KW-0067">ATP-binding</keyword>
<dbReference type="Gene3D" id="3.40.50.300">
    <property type="entry name" value="P-loop containing nucleotide triphosphate hydrolases"/>
    <property type="match status" value="1"/>
</dbReference>
<comment type="subcellular location">
    <subcellularLocation>
        <location evidence="1">Cytoplasm</location>
    </subcellularLocation>
</comment>
<name>A0A510UU31_9CELL</name>
<keyword evidence="14" id="KW-1185">Reference proteome</keyword>
<dbReference type="GO" id="GO:0046872">
    <property type="term" value="F:metal ion binding"/>
    <property type="evidence" value="ECO:0007669"/>
    <property type="project" value="UniProtKB-KW"/>
</dbReference>
<dbReference type="InterPro" id="IPR003442">
    <property type="entry name" value="T6A_TsaE"/>
</dbReference>
<evidence type="ECO:0000256" key="12">
    <source>
        <dbReference type="SAM" id="MobiDB-lite"/>
    </source>
</evidence>
<proteinExistence type="inferred from homology"/>
<dbReference type="EMBL" id="BJUA01000008">
    <property type="protein sequence ID" value="GEK18183.1"/>
    <property type="molecule type" value="Genomic_DNA"/>
</dbReference>
<evidence type="ECO:0000256" key="6">
    <source>
        <dbReference type="ARBA" id="ARBA00022723"/>
    </source>
</evidence>
<dbReference type="Pfam" id="PF02367">
    <property type="entry name" value="TsaE"/>
    <property type="match status" value="1"/>
</dbReference>
<feature type="compositionally biased region" description="Acidic residues" evidence="12">
    <location>
        <begin position="161"/>
        <end position="171"/>
    </location>
</feature>
<dbReference type="SUPFAM" id="SSF52540">
    <property type="entry name" value="P-loop containing nucleoside triphosphate hydrolases"/>
    <property type="match status" value="1"/>
</dbReference>
<evidence type="ECO:0000313" key="14">
    <source>
        <dbReference type="Proteomes" id="UP000321386"/>
    </source>
</evidence>
<dbReference type="GO" id="GO:0005737">
    <property type="term" value="C:cytoplasm"/>
    <property type="evidence" value="ECO:0007669"/>
    <property type="project" value="UniProtKB-SubCell"/>
</dbReference>
<protein>
    <recommendedName>
        <fullName evidence="3">tRNA threonylcarbamoyladenosine biosynthesis protein TsaE</fullName>
    </recommendedName>
    <alternativeName>
        <fullName evidence="11">t(6)A37 threonylcarbamoyladenosine biosynthesis protein TsaE</fullName>
    </alternativeName>
</protein>
<evidence type="ECO:0000256" key="8">
    <source>
        <dbReference type="ARBA" id="ARBA00022840"/>
    </source>
</evidence>
<dbReference type="GO" id="GO:0002949">
    <property type="term" value="P:tRNA threonylcarbamoyladenosine modification"/>
    <property type="evidence" value="ECO:0007669"/>
    <property type="project" value="InterPro"/>
</dbReference>
<sequence length="219" mass="22052">MSGHLADAGAAQGAAVQTVVVRLPDAGTTRAFGRALAAQLRAGDLVILTGDLGAGKTTLTQGIGAGLGVRGQVASPTFIIAREHPALPRPDGTRGPDLVHVDAYRLGSLDEVEALDLESSLDEAVTVVEWGAGWVESLATDRLEVALTRPRGAQQEQARPDEDDAAEDDGGGGERVATVRAVGERWTDVPLAQVLDPAAAGITAGDAAGAAGSAGPVAG</sequence>
<evidence type="ECO:0000256" key="5">
    <source>
        <dbReference type="ARBA" id="ARBA00022694"/>
    </source>
</evidence>
<comment type="caution">
    <text evidence="13">The sequence shown here is derived from an EMBL/GenBank/DDBJ whole genome shotgun (WGS) entry which is preliminary data.</text>
</comment>
<evidence type="ECO:0000256" key="7">
    <source>
        <dbReference type="ARBA" id="ARBA00022741"/>
    </source>
</evidence>
<evidence type="ECO:0000256" key="1">
    <source>
        <dbReference type="ARBA" id="ARBA00004496"/>
    </source>
</evidence>
<keyword evidence="9" id="KW-0460">Magnesium</keyword>
<evidence type="ECO:0000256" key="10">
    <source>
        <dbReference type="ARBA" id="ARBA00024908"/>
    </source>
</evidence>
<dbReference type="AlphaFoldDB" id="A0A510UU31"/>
<evidence type="ECO:0000256" key="9">
    <source>
        <dbReference type="ARBA" id="ARBA00022842"/>
    </source>
</evidence>
<accession>A0A510UU31</accession>
<dbReference type="GO" id="GO:0005524">
    <property type="term" value="F:ATP binding"/>
    <property type="evidence" value="ECO:0007669"/>
    <property type="project" value="UniProtKB-KW"/>
</dbReference>
<dbReference type="Proteomes" id="UP000321386">
    <property type="component" value="Unassembled WGS sequence"/>
</dbReference>
<dbReference type="OrthoDB" id="9800307at2"/>
<evidence type="ECO:0000256" key="11">
    <source>
        <dbReference type="ARBA" id="ARBA00032441"/>
    </source>
</evidence>
<evidence type="ECO:0000256" key="2">
    <source>
        <dbReference type="ARBA" id="ARBA00007599"/>
    </source>
</evidence>
<dbReference type="RefSeq" id="WP_146806427.1">
    <property type="nucleotide sequence ID" value="NZ_BJUA01000008.1"/>
</dbReference>
<dbReference type="NCBIfam" id="TIGR00150">
    <property type="entry name" value="T6A_YjeE"/>
    <property type="match status" value="1"/>
</dbReference>
<dbReference type="PANTHER" id="PTHR33540">
    <property type="entry name" value="TRNA THREONYLCARBAMOYLADENOSINE BIOSYNTHESIS PROTEIN TSAE"/>
    <property type="match status" value="1"/>
</dbReference>
<comment type="function">
    <text evidence="10">Required for the formation of a threonylcarbamoyl group on adenosine at position 37 (t(6)A37) in tRNAs that read codons beginning with adenine. Is involved in the transfer of the threonylcarbamoyl moiety of threonylcarbamoyl-AMP (TC-AMP) to the N6 group of A37, together with TsaD and TsaB. TsaE seems to play an indirect role in the t(6)A biosynthesis pathway, possibly in regulating the core enzymatic function of TsaD.</text>
</comment>
<keyword evidence="5" id="KW-0819">tRNA processing</keyword>
<keyword evidence="4" id="KW-0963">Cytoplasm</keyword>
<evidence type="ECO:0000313" key="13">
    <source>
        <dbReference type="EMBL" id="GEK18183.1"/>
    </source>
</evidence>
<keyword evidence="7" id="KW-0547">Nucleotide-binding</keyword>